<feature type="domain" description="Nudix hydrolase" evidence="5">
    <location>
        <begin position="243"/>
        <end position="370"/>
    </location>
</feature>
<comment type="similarity">
    <text evidence="2">Belongs to the Nudix hydrolase family.</text>
</comment>
<dbReference type="PANTHER" id="PTHR43046">
    <property type="entry name" value="GDP-MANNOSE MANNOSYL HYDROLASE"/>
    <property type="match status" value="1"/>
</dbReference>
<accession>A0ABW6NAY5</accession>
<dbReference type="Proteomes" id="UP001601422">
    <property type="component" value="Unassembled WGS sequence"/>
</dbReference>
<dbReference type="Gene3D" id="3.90.79.10">
    <property type="entry name" value="Nucleoside Triphosphate Pyrophosphohydrolase"/>
    <property type="match status" value="1"/>
</dbReference>
<dbReference type="CDD" id="cd04678">
    <property type="entry name" value="NUDIX_MTH2_Nudt15"/>
    <property type="match status" value="1"/>
</dbReference>
<dbReference type="InterPro" id="IPR041698">
    <property type="entry name" value="Methyltransf_25"/>
</dbReference>
<proteinExistence type="inferred from homology"/>
<evidence type="ECO:0000259" key="5">
    <source>
        <dbReference type="PROSITE" id="PS51462"/>
    </source>
</evidence>
<dbReference type="PANTHER" id="PTHR43046:SF2">
    <property type="entry name" value="8-OXO-DGTP DIPHOSPHATASE-RELATED"/>
    <property type="match status" value="1"/>
</dbReference>
<evidence type="ECO:0000256" key="2">
    <source>
        <dbReference type="ARBA" id="ARBA00005582"/>
    </source>
</evidence>
<dbReference type="InterPro" id="IPR000086">
    <property type="entry name" value="NUDIX_hydrolase_dom"/>
</dbReference>
<reference evidence="6 7" key="1">
    <citation type="submission" date="2024-10" db="EMBL/GenBank/DDBJ databases">
        <title>The Natural Products Discovery Center: Release of the First 8490 Sequenced Strains for Exploring Actinobacteria Biosynthetic Diversity.</title>
        <authorList>
            <person name="Kalkreuter E."/>
            <person name="Kautsar S.A."/>
            <person name="Yang D."/>
            <person name="Bader C.D."/>
            <person name="Teijaro C.N."/>
            <person name="Fluegel L."/>
            <person name="Davis C.M."/>
            <person name="Simpson J.R."/>
            <person name="Lauterbach L."/>
            <person name="Steele A.D."/>
            <person name="Gui C."/>
            <person name="Meng S."/>
            <person name="Li G."/>
            <person name="Viehrig K."/>
            <person name="Ye F."/>
            <person name="Su P."/>
            <person name="Kiefer A.F."/>
            <person name="Nichols A."/>
            <person name="Cepeda A.J."/>
            <person name="Yan W."/>
            <person name="Fan B."/>
            <person name="Jiang Y."/>
            <person name="Adhikari A."/>
            <person name="Zheng C.-J."/>
            <person name="Schuster L."/>
            <person name="Cowan T.M."/>
            <person name="Smanski M.J."/>
            <person name="Chevrette M.G."/>
            <person name="De Carvalho L.P.S."/>
            <person name="Shen B."/>
        </authorList>
    </citation>
    <scope>NUCLEOTIDE SEQUENCE [LARGE SCALE GENOMIC DNA]</scope>
    <source>
        <strain evidence="6 7">NPDC005497</strain>
    </source>
</reference>
<evidence type="ECO:0000256" key="1">
    <source>
        <dbReference type="ARBA" id="ARBA00001946"/>
    </source>
</evidence>
<evidence type="ECO:0000313" key="6">
    <source>
        <dbReference type="EMBL" id="MFF0008965.1"/>
    </source>
</evidence>
<dbReference type="SUPFAM" id="SSF53335">
    <property type="entry name" value="S-adenosyl-L-methionine-dependent methyltransferases"/>
    <property type="match status" value="1"/>
</dbReference>
<dbReference type="Pfam" id="PF13649">
    <property type="entry name" value="Methyltransf_25"/>
    <property type="match status" value="1"/>
</dbReference>
<evidence type="ECO:0000313" key="7">
    <source>
        <dbReference type="Proteomes" id="UP001601422"/>
    </source>
</evidence>
<dbReference type="PROSITE" id="PS51462">
    <property type="entry name" value="NUDIX"/>
    <property type="match status" value="1"/>
</dbReference>
<dbReference type="InterPro" id="IPR029063">
    <property type="entry name" value="SAM-dependent_MTases_sf"/>
</dbReference>
<gene>
    <name evidence="6" type="ORF">ACFYQT_36845</name>
</gene>
<dbReference type="InterPro" id="IPR015797">
    <property type="entry name" value="NUDIX_hydrolase-like_dom_sf"/>
</dbReference>
<dbReference type="InterPro" id="IPR020084">
    <property type="entry name" value="NUDIX_hydrolase_CS"/>
</dbReference>
<sequence length="404" mass="43535">MRGEPEAVNAEAWETYGAHHLRRGTALPEAARIDWGFAGGGPGSEVLGELTGRRVLDLGCGPARHAAHLVRAHGALVDAVDASAGQFERARARYGSLPGLRLVLTDAVEHLLTAEPYDVVYSVNAVPYIDPHRLLTALAGALKPGGRFCFTVLHTNSRGDGPSDRVTARPETLRLADGGEVTVHMWVLAPELWTALLTEYGLRVEGIDVLDAPEDGNRASYRLFRVTRPVRVSSRPRVDKPPPAHAALGVGAVLYGPRGLLLGRHRRGTWELPGGTVEPGESFQETAVRELGEETGLVARPEDVRLLGTLLDDAGGVVRMTVAARVTVWRGEPSDQPGESVGRWRWFALDRLPEQLFVCSAQALTLWRPGLPIDHTPAHVWQPGLPVDHSPAHVTASDTGTGDS</sequence>
<dbReference type="PROSITE" id="PS00893">
    <property type="entry name" value="NUDIX_BOX"/>
    <property type="match status" value="1"/>
</dbReference>
<dbReference type="PRINTS" id="PR00502">
    <property type="entry name" value="NUDIXFAMILY"/>
</dbReference>
<dbReference type="CDD" id="cd02440">
    <property type="entry name" value="AdoMet_MTases"/>
    <property type="match status" value="1"/>
</dbReference>
<name>A0ABW6NAY5_9ACTN</name>
<keyword evidence="7" id="KW-1185">Reference proteome</keyword>
<organism evidence="6 7">
    <name type="scientific">Streptomyces tibetensis</name>
    <dbReference type="NCBI Taxonomy" id="2382123"/>
    <lineage>
        <taxon>Bacteria</taxon>
        <taxon>Bacillati</taxon>
        <taxon>Actinomycetota</taxon>
        <taxon>Actinomycetes</taxon>
        <taxon>Kitasatosporales</taxon>
        <taxon>Streptomycetaceae</taxon>
        <taxon>Streptomyces</taxon>
    </lineage>
</organism>
<dbReference type="EMBL" id="JBIAJP010000016">
    <property type="protein sequence ID" value="MFF0008965.1"/>
    <property type="molecule type" value="Genomic_DNA"/>
</dbReference>
<evidence type="ECO:0000256" key="4">
    <source>
        <dbReference type="SAM" id="MobiDB-lite"/>
    </source>
</evidence>
<keyword evidence="3" id="KW-0378">Hydrolase</keyword>
<dbReference type="InterPro" id="IPR020476">
    <property type="entry name" value="Nudix_hydrolase"/>
</dbReference>
<dbReference type="Gene3D" id="3.40.50.150">
    <property type="entry name" value="Vaccinia Virus protein VP39"/>
    <property type="match status" value="1"/>
</dbReference>
<comment type="cofactor">
    <cofactor evidence="1">
        <name>Mg(2+)</name>
        <dbReference type="ChEBI" id="CHEBI:18420"/>
    </cofactor>
</comment>
<dbReference type="SUPFAM" id="SSF55811">
    <property type="entry name" value="Nudix"/>
    <property type="match status" value="1"/>
</dbReference>
<dbReference type="RefSeq" id="WP_389834859.1">
    <property type="nucleotide sequence ID" value="NZ_JBIAJP010000016.1"/>
</dbReference>
<evidence type="ECO:0000256" key="3">
    <source>
        <dbReference type="ARBA" id="ARBA00022801"/>
    </source>
</evidence>
<comment type="caution">
    <text evidence="6">The sequence shown here is derived from an EMBL/GenBank/DDBJ whole genome shotgun (WGS) entry which is preliminary data.</text>
</comment>
<protein>
    <submittedName>
        <fullName evidence="6">NUDIX domain-containing protein</fullName>
    </submittedName>
</protein>
<dbReference type="Pfam" id="PF00293">
    <property type="entry name" value="NUDIX"/>
    <property type="match status" value="1"/>
</dbReference>
<feature type="region of interest" description="Disordered" evidence="4">
    <location>
        <begin position="384"/>
        <end position="404"/>
    </location>
</feature>